<sequence>MDLRDIPGLQDDKDADRQLINYGIALSANGYNEFKRLAVIPAYLKGKHRERYKKSELIQMPQSEKSTACWLNFLENRFIQISYLRFFSNTKTPRLHLVKTQQLLSLRHPKHLNAPTRII</sequence>
<dbReference type="AlphaFoldDB" id="A0A0C2ITC2"/>
<gene>
    <name evidence="1" type="ORF">RF11_16466</name>
</gene>
<reference evidence="1 2" key="1">
    <citation type="journal article" date="2014" name="Genome Biol. Evol.">
        <title>The genome of the myxosporean Thelohanellus kitauei shows adaptations to nutrient acquisition within its fish host.</title>
        <authorList>
            <person name="Yang Y."/>
            <person name="Xiong J."/>
            <person name="Zhou Z."/>
            <person name="Huo F."/>
            <person name="Miao W."/>
            <person name="Ran C."/>
            <person name="Liu Y."/>
            <person name="Zhang J."/>
            <person name="Feng J."/>
            <person name="Wang M."/>
            <person name="Wang M."/>
            <person name="Wang L."/>
            <person name="Yao B."/>
        </authorList>
    </citation>
    <scope>NUCLEOTIDE SEQUENCE [LARGE SCALE GENOMIC DNA]</scope>
    <source>
        <strain evidence="1">Wuqing</strain>
    </source>
</reference>
<name>A0A0C2ITC2_THEKT</name>
<protein>
    <submittedName>
        <fullName evidence="1">Uncharacterized protein</fullName>
    </submittedName>
</protein>
<keyword evidence="2" id="KW-1185">Reference proteome</keyword>
<organism evidence="1 2">
    <name type="scientific">Thelohanellus kitauei</name>
    <name type="common">Myxosporean</name>
    <dbReference type="NCBI Taxonomy" id="669202"/>
    <lineage>
        <taxon>Eukaryota</taxon>
        <taxon>Metazoa</taxon>
        <taxon>Cnidaria</taxon>
        <taxon>Myxozoa</taxon>
        <taxon>Myxosporea</taxon>
        <taxon>Bivalvulida</taxon>
        <taxon>Platysporina</taxon>
        <taxon>Myxobolidae</taxon>
        <taxon>Thelohanellus</taxon>
    </lineage>
</organism>
<proteinExistence type="predicted"/>
<comment type="caution">
    <text evidence="1">The sequence shown here is derived from an EMBL/GenBank/DDBJ whole genome shotgun (WGS) entry which is preliminary data.</text>
</comment>
<evidence type="ECO:0000313" key="2">
    <source>
        <dbReference type="Proteomes" id="UP000031668"/>
    </source>
</evidence>
<dbReference type="EMBL" id="JWZT01002758">
    <property type="protein sequence ID" value="KII68624.1"/>
    <property type="molecule type" value="Genomic_DNA"/>
</dbReference>
<dbReference type="Proteomes" id="UP000031668">
    <property type="component" value="Unassembled WGS sequence"/>
</dbReference>
<accession>A0A0C2ITC2</accession>
<evidence type="ECO:0000313" key="1">
    <source>
        <dbReference type="EMBL" id="KII68624.1"/>
    </source>
</evidence>